<gene>
    <name evidence="11" type="ORF">KUF71_023524</name>
</gene>
<sequence>MERIKVGVKIRPLIHREKSANSNIHWLAVSENAISQIDPVTQQAKGEPHVFDNVFGPESSNREVFEVLVKPIVESAVRGFNGTIFAYGQTASGKTYTMMGDQYEPGIIPQAVDLVFQTIENTNGREFLLRVCYMEIYNEKVHDLLNKRNRNLKISEDSQGNVIVKDLEESITNSSQMVMDLMKKGENIRKIGVTNMNERSSRSHSIFRIIIESRQAGGSEVDEAIQVSHLNLVDLAGSERAGATGAVGDQFKEGCAINKSLFTLGKVISQLSDGDTSFVNFRDSKLTRILQSSLGGNALTAIICAITPAAIDETSSTLGFASRARNIKTKAQVNEVVSDRAMLKRYVKQIDRLNAALSTLEQQKNAENLHLVKENNLLQERLDRLKDALLGSNSHLNLDTAQEMKLKKLRRRTWSAPNRNTRRLSLSFPPVPKGNSIVELPVECDELSLINSDNEEDAFCTPLEEFEKALIKAERAKSIDWLPPLDDVDGEDISKSPERDSEDLPISYVQVRRNRGHLRIVEDESVMCETPPSKLRSKIVEVERELKELDEFTRLEKLCYNEQLSAELERTKTDLRESHFQCDTLREELRKVHSELETLKEVKTQLECMKQTDRTAHDYQMMLMDSSRNISTLRDENKVLDQKITELRRQCEDLKEKSNKLTDTENHLSKVLKENSELSSQLKKKNEKIFHLLNEKEDFDIELQMRISKYEIRLKDMAQALEDARQQSSGVHQSAMQKNFNGGLYSLQEEPSMEDLSQQVQFLEEQCKQLQSGKDLLVKELASKQADICTLEEQITSLSMNALADKCQSLEEELCAARTELENGKKRETSLVLQLAEMEQEVEKVNASSSKVSALMSLNDTLNKELKEKEQELFNAAEEMEQLRERIHLLERNVGQNIVSQEGMLNLSLLKIEEPEALINQVASCENKIAAQQEKISSLEYLNNVNSSADKCQSLEEELCAARTELENLKTHETSLVLQLSGMEQEVIKLNAVSSEVSALTTLNDALSKELKEKEQEILNAAVEMEQLRDKIASLEQDACRSNDMVQAFKNNCSNSSLLMIREQEKLIGTVRTSEGNITTQEENISCLEEEKTNFEAMCQDLQEELAEAKLKLEDLKTHHSLLKQELHEKNQQVTDLGAEVSSLKLLNDTYIKEIQDKDQQIAKAGTEIESLREKVLFLEQNVVKSNDQRKVLQDSTSDTSLLTFEEQEALINEVSSFENEVAAQQEKIASLEAEVTQLTFIAGQYQSLQEEINTLKIELEAIKARESSLLKQLNEKNIELSELAVAADKSRDLQWDLATLKNDNVSLLGEVETKVAVLKGAPNKIILGSCIKNINLESDAASSEINYLKSSNVQLTQELKEKDEKIVSAAVKMEQLRERIHLLEQNVGQNIVSQEGMLNLSLLKIEEPEALINQVASCENKIAAQQEKISSLEYLNNVNSSADKCQSLEEELCAARTELENLKTHETSLVLQLSGMEQEVIKLNAVSSEVSALTTLNDALSKELKEKEQEILNAAVEMEQLRDKIASLEQDACRSNDMVTAFKNNCSNSSLLMIGEHEKLIGTVRTSEGNITTQEENISCLEEEKTNFEAMCQDLQEELAEAKLKLEDLKTHHSLLKQELHEKNQQVTDLGAEVSSLKLLNDTYIKEIQDKDQQIAKAGTEIESLREKVLFLEQNVVKSNDQRKVLQDSTSDTSLLTFEEQEALINEVSSFKNEVAAQQEKIASLEAEVTQLTFIAGQYQSLQEEINTLKIELEAIKARESSLLKQLNEKNIELSELAVAADKSRDLQSDLATLKNDNVSLLHEVETKNAVLRDSESELSLLRANFEALQSSSGNLHELENLSKEIVQKKNEVVELHQKNAILQEEIKCKNSLNMEVEDEVRQLKAKLQELANTLRKDEVCKKCCDLEKEIKDQLSKKQIIEEELCSLQRQRNDLELEIESVKKTLVAEVQAISGSSDELLSTSLSDLLMTFLSSVMKVQEHVASVFQSKLDSCNTELDVLIQRESELQEKVKLLESDVAQLTDVNGSLKLQLLEAKLQEGQLKNLEISFKNLKGLLNCAEDVAQDDVLSVLKSKLVEQSSMSAEVTELKTTVNLIETENTSLSMKIAERDREIIALKDRISSLECDAVQSSDNMKEIKEKSEMLESDLSVQKKLVRNLQDEALHFAEHLEELNKLKERVKILTDEVFTERALKSTLQQEVDAKTQTILNLEAALIELQAKVQTQSKQLSGKESLQSKASSLYNDLTEKKEIILKLEAEVKKNASNLEEKQAEIGSLWKQIEELKKKLGDLETNLSKVKAERDLAEKNLSLKPSDEVSELKAEIECLREHHQDAVKSSRETRLQNRKIKAELAKLKEKLAAAENSASATSEVAHLKEALLQEISKRRQLELQVDEQLKVLSQLSRSKPSRSSDFKQKREASDARQVKAELESLREKCVKLKEQAPKSEVSDLMKVLKEKEELLNEKDQKIADLMKDKDDLDKECEELLSWGRSIDEMKAELAERFTVALKDLADTKSTLFSVAMAKVDLLTTSCKGAMGSLDKTAKDVLEMQLSSKEKSAKNAQSRAETLIKNVKDVKGSKFLDHDLLEKLCCELDKENKFLLEIDAEFSKICERVGREKRQVVSECGGCKELLEWGKHQEAVAIERDNLVDRLKGELKNLKCKEVSKGQILKTKSDCNCEELQRLVQTQRTELADKNAAITELKMKQQIQNKPAEDTIKKLQEKLKSSKEEIANLNHQNRRILKSYQENTVCQTVMKKCASTQTTVSNEQIYKSQYWSDGPSGIVDESNRIVLEDRVRKLEREKEAYKKLCIERKSRNDLLEAKLKMYLKENQENENSVAPTPYSLRSRKN</sequence>
<dbReference type="SMART" id="SM00129">
    <property type="entry name" value="KISc"/>
    <property type="match status" value="1"/>
</dbReference>
<dbReference type="EMBL" id="JAHWGI010000351">
    <property type="protein sequence ID" value="KAK3914111.1"/>
    <property type="molecule type" value="Genomic_DNA"/>
</dbReference>
<dbReference type="GO" id="GO:0005524">
    <property type="term" value="F:ATP binding"/>
    <property type="evidence" value="ECO:0007669"/>
    <property type="project" value="UniProtKB-UniRule"/>
</dbReference>
<feature type="coiled-coil region" evidence="8">
    <location>
        <begin position="1992"/>
        <end position="2064"/>
    </location>
</feature>
<feature type="coiled-coil region" evidence="8">
    <location>
        <begin position="997"/>
        <end position="1038"/>
    </location>
</feature>
<dbReference type="GO" id="GO:0000278">
    <property type="term" value="P:mitotic cell cycle"/>
    <property type="evidence" value="ECO:0007669"/>
    <property type="project" value="TreeGrafter"/>
</dbReference>
<feature type="coiled-coil region" evidence="8">
    <location>
        <begin position="2122"/>
        <end position="2229"/>
    </location>
</feature>
<dbReference type="FunFam" id="3.40.850.10:FF:000177">
    <property type="entry name" value="Kinesin-like protein"/>
    <property type="match status" value="1"/>
</dbReference>
<feature type="domain" description="Kinesin motor" evidence="10">
    <location>
        <begin position="3"/>
        <end position="327"/>
    </location>
</feature>
<feature type="coiled-coil region" evidence="8">
    <location>
        <begin position="1565"/>
        <end position="1899"/>
    </location>
</feature>
<keyword evidence="6" id="KW-0963">Cytoplasm</keyword>
<evidence type="ECO:0000313" key="11">
    <source>
        <dbReference type="EMBL" id="KAK3914111.1"/>
    </source>
</evidence>
<dbReference type="PROSITE" id="PS50067">
    <property type="entry name" value="KINESIN_MOTOR_2"/>
    <property type="match status" value="1"/>
</dbReference>
<dbReference type="PANTHER" id="PTHR47968">
    <property type="entry name" value="CENTROMERE PROTEIN E"/>
    <property type="match status" value="1"/>
</dbReference>
<keyword evidence="4 8" id="KW-0175">Coiled coil</keyword>
<feature type="region of interest" description="Disordered" evidence="9">
    <location>
        <begin position="2403"/>
        <end position="2422"/>
    </location>
</feature>
<feature type="binding site" evidence="7">
    <location>
        <begin position="88"/>
        <end position="95"/>
    </location>
    <ligand>
        <name>ATP</name>
        <dbReference type="ChEBI" id="CHEBI:30616"/>
    </ligand>
</feature>
<dbReference type="GO" id="GO:0008017">
    <property type="term" value="F:microtubule binding"/>
    <property type="evidence" value="ECO:0007669"/>
    <property type="project" value="InterPro"/>
</dbReference>
<feature type="coiled-coil region" evidence="8">
    <location>
        <begin position="753"/>
        <end position="780"/>
    </location>
</feature>
<organism evidence="11 12">
    <name type="scientific">Frankliniella fusca</name>
    <dbReference type="NCBI Taxonomy" id="407009"/>
    <lineage>
        <taxon>Eukaryota</taxon>
        <taxon>Metazoa</taxon>
        <taxon>Ecdysozoa</taxon>
        <taxon>Arthropoda</taxon>
        <taxon>Hexapoda</taxon>
        <taxon>Insecta</taxon>
        <taxon>Pterygota</taxon>
        <taxon>Neoptera</taxon>
        <taxon>Paraneoptera</taxon>
        <taxon>Thysanoptera</taxon>
        <taxon>Terebrantia</taxon>
        <taxon>Thripoidea</taxon>
        <taxon>Thripidae</taxon>
        <taxon>Frankliniella</taxon>
    </lineage>
</organism>
<feature type="compositionally biased region" description="Basic and acidic residues" evidence="9">
    <location>
        <begin position="2411"/>
        <end position="2422"/>
    </location>
</feature>
<reference evidence="11" key="1">
    <citation type="submission" date="2021-07" db="EMBL/GenBank/DDBJ databases">
        <authorList>
            <person name="Catto M.A."/>
            <person name="Jacobson A."/>
            <person name="Kennedy G."/>
            <person name="Labadie P."/>
            <person name="Hunt B.G."/>
            <person name="Srinivasan R."/>
        </authorList>
    </citation>
    <scope>NUCLEOTIDE SEQUENCE</scope>
    <source>
        <strain evidence="11">PL_HMW_Pooled</strain>
        <tissue evidence="11">Head</tissue>
    </source>
</reference>
<protein>
    <submittedName>
        <fullName evidence="11">Centromere-associated protein E</fullName>
    </submittedName>
</protein>
<dbReference type="InterPro" id="IPR027640">
    <property type="entry name" value="Kinesin-like_fam"/>
</dbReference>
<dbReference type="PROSITE" id="PS00411">
    <property type="entry name" value="KINESIN_MOTOR_1"/>
    <property type="match status" value="1"/>
</dbReference>
<evidence type="ECO:0000256" key="3">
    <source>
        <dbReference type="ARBA" id="ARBA00022840"/>
    </source>
</evidence>
<evidence type="ECO:0000256" key="2">
    <source>
        <dbReference type="ARBA" id="ARBA00022741"/>
    </source>
</evidence>
<dbReference type="Gene3D" id="1.10.287.1490">
    <property type="match status" value="2"/>
</dbReference>
<feature type="coiled-coil region" evidence="8">
    <location>
        <begin position="1360"/>
        <end position="1387"/>
    </location>
</feature>
<dbReference type="Gene3D" id="3.40.850.10">
    <property type="entry name" value="Kinesin motor domain"/>
    <property type="match status" value="1"/>
</dbReference>
<comment type="caution">
    <text evidence="11">The sequence shown here is derived from an EMBL/GenBank/DDBJ whole genome shotgun (WGS) entry which is preliminary data.</text>
</comment>
<feature type="coiled-coil region" evidence="8">
    <location>
        <begin position="2681"/>
        <end position="2747"/>
    </location>
</feature>
<feature type="coiled-coil region" evidence="8">
    <location>
        <begin position="1071"/>
        <end position="1277"/>
    </location>
</feature>
<keyword evidence="2 7" id="KW-0547">Nucleotide-binding</keyword>
<dbReference type="InterPro" id="IPR036961">
    <property type="entry name" value="Kinesin_motor_dom_sf"/>
</dbReference>
<dbReference type="SUPFAM" id="SSF52540">
    <property type="entry name" value="P-loop containing nucleoside triphosphate hydrolases"/>
    <property type="match status" value="1"/>
</dbReference>
<dbReference type="InterPro" id="IPR001752">
    <property type="entry name" value="Kinesin_motor_dom"/>
</dbReference>
<feature type="coiled-coil region" evidence="8">
    <location>
        <begin position="630"/>
        <end position="727"/>
    </location>
</feature>
<proteinExistence type="inferred from homology"/>
<dbReference type="PANTHER" id="PTHR47968:SF75">
    <property type="entry name" value="CENTROMERE-ASSOCIATED PROTEIN E"/>
    <property type="match status" value="1"/>
</dbReference>
<keyword evidence="12" id="KW-1185">Reference proteome</keyword>
<dbReference type="InterPro" id="IPR019821">
    <property type="entry name" value="Kinesin_motor_CS"/>
</dbReference>
<keyword evidence="6" id="KW-0206">Cytoskeleton</keyword>
<keyword evidence="3 7" id="KW-0067">ATP-binding</keyword>
<dbReference type="PRINTS" id="PR00380">
    <property type="entry name" value="KINESINHEAVY"/>
</dbReference>
<evidence type="ECO:0000256" key="4">
    <source>
        <dbReference type="ARBA" id="ARBA00023054"/>
    </source>
</evidence>
<reference evidence="11" key="2">
    <citation type="journal article" date="2023" name="BMC Genomics">
        <title>Pest status, molecular evolution, and epigenetic factors derived from the genome assembly of Frankliniella fusca, a thysanopteran phytovirus vector.</title>
        <authorList>
            <person name="Catto M.A."/>
            <person name="Labadie P.E."/>
            <person name="Jacobson A.L."/>
            <person name="Kennedy G.G."/>
            <person name="Srinivasan R."/>
            <person name="Hunt B.G."/>
        </authorList>
    </citation>
    <scope>NUCLEOTIDE SEQUENCE</scope>
    <source>
        <strain evidence="11">PL_HMW_Pooled</strain>
    </source>
</reference>
<dbReference type="Proteomes" id="UP001219518">
    <property type="component" value="Unassembled WGS sequence"/>
</dbReference>
<keyword evidence="5 7" id="KW-0505">Motor protein</keyword>
<comment type="subcellular location">
    <subcellularLocation>
        <location evidence="1">Cytoplasm</location>
        <location evidence="1">Cytoskeleton</location>
    </subcellularLocation>
</comment>
<dbReference type="Pfam" id="PF00225">
    <property type="entry name" value="Kinesin"/>
    <property type="match status" value="1"/>
</dbReference>
<feature type="coiled-coil region" evidence="8">
    <location>
        <begin position="1491"/>
        <end position="1532"/>
    </location>
</feature>
<dbReference type="GO" id="GO:0007018">
    <property type="term" value="P:microtubule-based movement"/>
    <property type="evidence" value="ECO:0007669"/>
    <property type="project" value="InterPro"/>
</dbReference>
<dbReference type="GO" id="GO:0005874">
    <property type="term" value="C:microtubule"/>
    <property type="evidence" value="ECO:0007669"/>
    <property type="project" value="TreeGrafter"/>
</dbReference>
<evidence type="ECO:0000259" key="10">
    <source>
        <dbReference type="PROSITE" id="PS50067"/>
    </source>
</evidence>
<evidence type="ECO:0000256" key="5">
    <source>
        <dbReference type="ARBA" id="ARBA00023175"/>
    </source>
</evidence>
<accession>A0AAE1H389</accession>
<feature type="coiled-coil region" evidence="8">
    <location>
        <begin position="343"/>
        <end position="388"/>
    </location>
</feature>
<comment type="similarity">
    <text evidence="7">Belongs to the TRAFAC class myosin-kinesin ATPase superfamily. Kinesin family.</text>
</comment>
<name>A0AAE1H389_9NEOP</name>
<evidence type="ECO:0000256" key="6">
    <source>
        <dbReference type="ARBA" id="ARBA00023212"/>
    </source>
</evidence>
<evidence type="ECO:0000256" key="8">
    <source>
        <dbReference type="SAM" id="Coils"/>
    </source>
</evidence>
<dbReference type="InterPro" id="IPR027417">
    <property type="entry name" value="P-loop_NTPase"/>
</dbReference>
<evidence type="ECO:0000256" key="9">
    <source>
        <dbReference type="SAM" id="MobiDB-lite"/>
    </source>
</evidence>
<evidence type="ECO:0000256" key="7">
    <source>
        <dbReference type="PROSITE-ProRule" id="PRU00283"/>
    </source>
</evidence>
<feature type="region of interest" description="Disordered" evidence="9">
    <location>
        <begin position="2833"/>
        <end position="2853"/>
    </location>
</feature>
<evidence type="ECO:0000256" key="1">
    <source>
        <dbReference type="ARBA" id="ARBA00004245"/>
    </source>
</evidence>
<feature type="coiled-coil region" evidence="8">
    <location>
        <begin position="852"/>
        <end position="893"/>
    </location>
</feature>
<feature type="coiled-coil region" evidence="8">
    <location>
        <begin position="2547"/>
        <end position="2574"/>
    </location>
</feature>
<evidence type="ECO:0000313" key="12">
    <source>
        <dbReference type="Proteomes" id="UP001219518"/>
    </source>
</evidence>
<dbReference type="GO" id="GO:0003777">
    <property type="term" value="F:microtubule motor activity"/>
    <property type="evidence" value="ECO:0007669"/>
    <property type="project" value="InterPro"/>
</dbReference>